<gene>
    <name evidence="1" type="ORF">CALVIDRAFT_249306</name>
</gene>
<proteinExistence type="predicted"/>
<dbReference type="EMBL" id="KV417301">
    <property type="protein sequence ID" value="KZO93466.1"/>
    <property type="molecule type" value="Genomic_DNA"/>
</dbReference>
<dbReference type="AlphaFoldDB" id="A0A167JCV8"/>
<evidence type="ECO:0000313" key="1">
    <source>
        <dbReference type="EMBL" id="KZO93466.1"/>
    </source>
</evidence>
<organism evidence="1 2">
    <name type="scientific">Calocera viscosa (strain TUFC12733)</name>
    <dbReference type="NCBI Taxonomy" id="1330018"/>
    <lineage>
        <taxon>Eukaryota</taxon>
        <taxon>Fungi</taxon>
        <taxon>Dikarya</taxon>
        <taxon>Basidiomycota</taxon>
        <taxon>Agaricomycotina</taxon>
        <taxon>Dacrymycetes</taxon>
        <taxon>Dacrymycetales</taxon>
        <taxon>Dacrymycetaceae</taxon>
        <taxon>Calocera</taxon>
    </lineage>
</organism>
<keyword evidence="2" id="KW-1185">Reference proteome</keyword>
<name>A0A167JCV8_CALVF</name>
<reference evidence="1 2" key="1">
    <citation type="journal article" date="2016" name="Mol. Biol. Evol.">
        <title>Comparative Genomics of Early-Diverging Mushroom-Forming Fungi Provides Insights into the Origins of Lignocellulose Decay Capabilities.</title>
        <authorList>
            <person name="Nagy L.G."/>
            <person name="Riley R."/>
            <person name="Tritt A."/>
            <person name="Adam C."/>
            <person name="Daum C."/>
            <person name="Floudas D."/>
            <person name="Sun H."/>
            <person name="Yadav J.S."/>
            <person name="Pangilinan J."/>
            <person name="Larsson K.H."/>
            <person name="Matsuura K."/>
            <person name="Barry K."/>
            <person name="Labutti K."/>
            <person name="Kuo R."/>
            <person name="Ohm R.A."/>
            <person name="Bhattacharya S.S."/>
            <person name="Shirouzu T."/>
            <person name="Yoshinaga Y."/>
            <person name="Martin F.M."/>
            <person name="Grigoriev I.V."/>
            <person name="Hibbett D.S."/>
        </authorList>
    </citation>
    <scope>NUCLEOTIDE SEQUENCE [LARGE SCALE GENOMIC DNA]</scope>
    <source>
        <strain evidence="1 2">TUFC12733</strain>
    </source>
</reference>
<accession>A0A167JCV8</accession>
<dbReference type="Proteomes" id="UP000076738">
    <property type="component" value="Unassembled WGS sequence"/>
</dbReference>
<dbReference type="OrthoDB" id="10493398at2759"/>
<evidence type="ECO:0000313" key="2">
    <source>
        <dbReference type="Proteomes" id="UP000076738"/>
    </source>
</evidence>
<sequence length="348" mass="40519">MAPETLKRSVSTLERFRLLDFMTKCRDEDVAVTHPGLNLKDKKIRPKQRSITWLTNQLRRPIKVPHLKSLLDKDNIVDQLRTHAAWIARYLRPMRANIYNQYFNVPIRQWEEFAERNSSLDTVTSLTMTKTDSSEDEALPVVPKAVIPRKRHIVESESEDEMFFDPKRLVRTRASARVVKIESTFDSDDEDLIGDEDEDEDDIAEITQDEFGGIQIPEVEDVIEWQDYEPEPEPERQTDHDHRVEQEQYVWDVLAATPSLQTAVPEDFRRTPQITDHRRWKCPVWACHFAIDLDNLDDAALNVLSAAEYLSLQTSRSGTSPNGARIVRRVVQDHYLKHVPGLRRLLEK</sequence>
<protein>
    <submittedName>
        <fullName evidence="1">Uncharacterized protein</fullName>
    </submittedName>
</protein>